<proteinExistence type="predicted"/>
<evidence type="ECO:0000313" key="3">
    <source>
        <dbReference type="Proteomes" id="UP000297245"/>
    </source>
</evidence>
<feature type="region of interest" description="Disordered" evidence="1">
    <location>
        <begin position="1"/>
        <end position="85"/>
    </location>
</feature>
<sequence length="316" mass="35754">MVKKPPLPIVSSDEDDPQPQTPFTPPETPLPGRSTRIRKLTARAAAANNDDLPSTPKKRTRTTSNPKPPPAPKKQKISKKSQRTMSPYDLLPQFPQLCRSLLPILMILSSESPQKESAFNFSDLDDPFSYTLQYPEPPPSQPMNTGEYIMNEDFASSVNLVSFEREQYGLRCSVRFDETHYDQKFSHFGRDAILLVGRMFGGPGDALRDVKRPKAARKNKSTCYLRVGVSHEFPTSVLVGTRKYLQLVSHSDVRNQNPDDPDKVIAAIQTTYVRELFRSDHVPDDIWETGGANLFFTQDRRLNLNPLLQAHTRTQT</sequence>
<feature type="compositionally biased region" description="Pro residues" evidence="1">
    <location>
        <begin position="19"/>
        <end position="29"/>
    </location>
</feature>
<dbReference type="Proteomes" id="UP000297245">
    <property type="component" value="Unassembled WGS sequence"/>
</dbReference>
<accession>A0A4S8L606</accession>
<dbReference type="AlphaFoldDB" id="A0A4S8L606"/>
<gene>
    <name evidence="2" type="ORF">K435DRAFT_807023</name>
</gene>
<dbReference type="EMBL" id="ML179625">
    <property type="protein sequence ID" value="THU84047.1"/>
    <property type="molecule type" value="Genomic_DNA"/>
</dbReference>
<evidence type="ECO:0000256" key="1">
    <source>
        <dbReference type="SAM" id="MobiDB-lite"/>
    </source>
</evidence>
<name>A0A4S8L606_DENBC</name>
<feature type="compositionally biased region" description="Basic residues" evidence="1">
    <location>
        <begin position="73"/>
        <end position="82"/>
    </location>
</feature>
<reference evidence="2 3" key="1">
    <citation type="journal article" date="2019" name="Nat. Ecol. Evol.">
        <title>Megaphylogeny resolves global patterns of mushroom evolution.</title>
        <authorList>
            <person name="Varga T."/>
            <person name="Krizsan K."/>
            <person name="Foldi C."/>
            <person name="Dima B."/>
            <person name="Sanchez-Garcia M."/>
            <person name="Sanchez-Ramirez S."/>
            <person name="Szollosi G.J."/>
            <person name="Szarkandi J.G."/>
            <person name="Papp V."/>
            <person name="Albert L."/>
            <person name="Andreopoulos W."/>
            <person name="Angelini C."/>
            <person name="Antonin V."/>
            <person name="Barry K.W."/>
            <person name="Bougher N.L."/>
            <person name="Buchanan P."/>
            <person name="Buyck B."/>
            <person name="Bense V."/>
            <person name="Catcheside P."/>
            <person name="Chovatia M."/>
            <person name="Cooper J."/>
            <person name="Damon W."/>
            <person name="Desjardin D."/>
            <person name="Finy P."/>
            <person name="Geml J."/>
            <person name="Haridas S."/>
            <person name="Hughes K."/>
            <person name="Justo A."/>
            <person name="Karasinski D."/>
            <person name="Kautmanova I."/>
            <person name="Kiss B."/>
            <person name="Kocsube S."/>
            <person name="Kotiranta H."/>
            <person name="LaButti K.M."/>
            <person name="Lechner B.E."/>
            <person name="Liimatainen K."/>
            <person name="Lipzen A."/>
            <person name="Lukacs Z."/>
            <person name="Mihaltcheva S."/>
            <person name="Morgado L.N."/>
            <person name="Niskanen T."/>
            <person name="Noordeloos M.E."/>
            <person name="Ohm R.A."/>
            <person name="Ortiz-Santana B."/>
            <person name="Ovrebo C."/>
            <person name="Racz N."/>
            <person name="Riley R."/>
            <person name="Savchenko A."/>
            <person name="Shiryaev A."/>
            <person name="Soop K."/>
            <person name="Spirin V."/>
            <person name="Szebenyi C."/>
            <person name="Tomsovsky M."/>
            <person name="Tulloss R.E."/>
            <person name="Uehling J."/>
            <person name="Grigoriev I.V."/>
            <person name="Vagvolgyi C."/>
            <person name="Papp T."/>
            <person name="Martin F.M."/>
            <person name="Miettinen O."/>
            <person name="Hibbett D.S."/>
            <person name="Nagy L.G."/>
        </authorList>
    </citation>
    <scope>NUCLEOTIDE SEQUENCE [LARGE SCALE GENOMIC DNA]</scope>
    <source>
        <strain evidence="2 3">CBS 962.96</strain>
    </source>
</reference>
<keyword evidence="3" id="KW-1185">Reference proteome</keyword>
<evidence type="ECO:0000313" key="2">
    <source>
        <dbReference type="EMBL" id="THU84047.1"/>
    </source>
</evidence>
<organism evidence="2 3">
    <name type="scientific">Dendrothele bispora (strain CBS 962.96)</name>
    <dbReference type="NCBI Taxonomy" id="1314807"/>
    <lineage>
        <taxon>Eukaryota</taxon>
        <taxon>Fungi</taxon>
        <taxon>Dikarya</taxon>
        <taxon>Basidiomycota</taxon>
        <taxon>Agaricomycotina</taxon>
        <taxon>Agaricomycetes</taxon>
        <taxon>Agaricomycetidae</taxon>
        <taxon>Agaricales</taxon>
        <taxon>Agaricales incertae sedis</taxon>
        <taxon>Dendrothele</taxon>
    </lineage>
</organism>
<protein>
    <submittedName>
        <fullName evidence="2">Uncharacterized protein</fullName>
    </submittedName>
</protein>